<dbReference type="SUPFAM" id="SSF52266">
    <property type="entry name" value="SGNH hydrolase"/>
    <property type="match status" value="1"/>
</dbReference>
<dbReference type="Gene3D" id="3.40.50.1110">
    <property type="entry name" value="SGNH hydrolase"/>
    <property type="match status" value="1"/>
</dbReference>
<gene>
    <name evidence="2" type="ORF">BCR34DRAFT_617728</name>
</gene>
<reference evidence="2 3" key="1">
    <citation type="submission" date="2016-07" db="EMBL/GenBank/DDBJ databases">
        <title>Pervasive Adenine N6-methylation of Active Genes in Fungi.</title>
        <authorList>
            <consortium name="DOE Joint Genome Institute"/>
            <person name="Mondo S.J."/>
            <person name="Dannebaum R.O."/>
            <person name="Kuo R.C."/>
            <person name="Labutti K."/>
            <person name="Haridas S."/>
            <person name="Kuo A."/>
            <person name="Salamov A."/>
            <person name="Ahrendt S.R."/>
            <person name="Lipzen A."/>
            <person name="Sullivan W."/>
            <person name="Andreopoulos W.B."/>
            <person name="Clum A."/>
            <person name="Lindquist E."/>
            <person name="Daum C."/>
            <person name="Ramamoorthy G.K."/>
            <person name="Gryganskyi A."/>
            <person name="Culley D."/>
            <person name="Magnuson J.K."/>
            <person name="James T.Y."/>
            <person name="O'Malley M.A."/>
            <person name="Stajich J.E."/>
            <person name="Spatafora J.W."/>
            <person name="Visel A."/>
            <person name="Grigoriev I.V."/>
        </authorList>
    </citation>
    <scope>NUCLEOTIDE SEQUENCE [LARGE SCALE GENOMIC DNA]</scope>
    <source>
        <strain evidence="2 3">CBS 115471</strain>
    </source>
</reference>
<protein>
    <submittedName>
        <fullName evidence="2">SGNH hydrolase-type esterase domain-containing protein</fullName>
    </submittedName>
</protein>
<feature type="region of interest" description="Disordered" evidence="1">
    <location>
        <begin position="1"/>
        <end position="21"/>
    </location>
</feature>
<evidence type="ECO:0000313" key="2">
    <source>
        <dbReference type="EMBL" id="ORY03676.1"/>
    </source>
</evidence>
<dbReference type="AlphaFoldDB" id="A0A1Y1Z0G6"/>
<accession>A0A1Y1Z0G6</accession>
<dbReference type="PANTHER" id="PTHR37981">
    <property type="entry name" value="LIPASE 2"/>
    <property type="match status" value="1"/>
</dbReference>
<dbReference type="PANTHER" id="PTHR37981:SF1">
    <property type="entry name" value="SGNH HYDROLASE-TYPE ESTERASE DOMAIN-CONTAINING PROTEIN"/>
    <property type="match status" value="1"/>
</dbReference>
<keyword evidence="2" id="KW-0378">Hydrolase</keyword>
<sequence>MTPSECPNLRPVLVDSGTEEVSDPDILDQILAIGDSYTAGIGSNKKDEEIEHSLECARYKRAWPVQLSEKDDWKNMNEDSKPQLIFGACSGNVMSDVRDKQPKQGDPSGNEREYLPIGRPQLAVMTVSGNDLSFAEILNDCIFRFPGVDRDKMKSCDQRIEEVQAKIDSAQFKRELIDTYAGVLKAGRDAGGADPPEAFQLFVGVYVGLFNHEDPGCNDVYWNILRWGITYKQYLTTDLRKKINTLIDNANVLTTSAANELESFGVFLVQGYNEGFSGRCFFEPREHRIHESGYQDRNAETGFWSYRSRWGEQDDGGEDGEGPRLDGQSADSDWDLFDEMIKVLIPNEEDRKKINNETMPWDVNPDLKNYPDIPAAIHAKAVEGDIAAQGMDDMQNRMFHPKGSAYRAFADKFMEIIASKRDKPEEHPPPPPKSKALTVVFQEQVTESPGPDHQWMFYEASLGQEAVCSHNGAKAIDPVEPVDGGTKSPDGDVDNPPWAAGTYKFKAYGEDCEYKCDGNNAGALFCPSFQGGVTCQEDTSKAKGRDGTVYCGNDGFASKSEHAVAFCEW</sequence>
<dbReference type="InterPro" id="IPR036514">
    <property type="entry name" value="SGNH_hydro_sf"/>
</dbReference>
<dbReference type="GO" id="GO:0006629">
    <property type="term" value="P:lipid metabolic process"/>
    <property type="evidence" value="ECO:0007669"/>
    <property type="project" value="TreeGrafter"/>
</dbReference>
<dbReference type="Proteomes" id="UP000193144">
    <property type="component" value="Unassembled WGS sequence"/>
</dbReference>
<dbReference type="OrthoDB" id="21678at2759"/>
<name>A0A1Y1Z0G6_9PLEO</name>
<dbReference type="InterPro" id="IPR037460">
    <property type="entry name" value="SEST-like"/>
</dbReference>
<evidence type="ECO:0000256" key="1">
    <source>
        <dbReference type="SAM" id="MobiDB-lite"/>
    </source>
</evidence>
<evidence type="ECO:0000313" key="3">
    <source>
        <dbReference type="Proteomes" id="UP000193144"/>
    </source>
</evidence>
<comment type="caution">
    <text evidence="2">The sequence shown here is derived from an EMBL/GenBank/DDBJ whole genome shotgun (WGS) entry which is preliminary data.</text>
</comment>
<dbReference type="EMBL" id="MCFA01000144">
    <property type="protein sequence ID" value="ORY03676.1"/>
    <property type="molecule type" value="Genomic_DNA"/>
</dbReference>
<feature type="region of interest" description="Disordered" evidence="1">
    <location>
        <begin position="310"/>
        <end position="331"/>
    </location>
</feature>
<keyword evidence="3" id="KW-1185">Reference proteome</keyword>
<dbReference type="GO" id="GO:0016788">
    <property type="term" value="F:hydrolase activity, acting on ester bonds"/>
    <property type="evidence" value="ECO:0007669"/>
    <property type="project" value="InterPro"/>
</dbReference>
<dbReference type="STRING" id="1231657.A0A1Y1Z0G6"/>
<organism evidence="2 3">
    <name type="scientific">Clohesyomyces aquaticus</name>
    <dbReference type="NCBI Taxonomy" id="1231657"/>
    <lineage>
        <taxon>Eukaryota</taxon>
        <taxon>Fungi</taxon>
        <taxon>Dikarya</taxon>
        <taxon>Ascomycota</taxon>
        <taxon>Pezizomycotina</taxon>
        <taxon>Dothideomycetes</taxon>
        <taxon>Pleosporomycetidae</taxon>
        <taxon>Pleosporales</taxon>
        <taxon>Lindgomycetaceae</taxon>
        <taxon>Clohesyomyces</taxon>
    </lineage>
</organism>
<proteinExistence type="predicted"/>